<dbReference type="Pfam" id="PF00293">
    <property type="entry name" value="NUDIX"/>
    <property type="match status" value="1"/>
</dbReference>
<dbReference type="PROSITE" id="PS51462">
    <property type="entry name" value="NUDIX"/>
    <property type="match status" value="1"/>
</dbReference>
<proteinExistence type="predicted"/>
<sequence>MNQIYKIYYDKASIHIVPESEFQRYKNSGFYEFKDVKDHLDKLLNDNLPAREKHAFIKASEPGKILEQIKSHFIFIEAAGGLVRNEFNEILTMVRRGKNDLPKGKCEENESVEQTALREVQEECGIENLTIDSFLMATYHIYPYKNSFALKKTWWYNMKAPKQKLLPQTEEDITEVKWLPHDKLNEFETNTFPTLIDVLQGAKLR</sequence>
<dbReference type="PANTHER" id="PTHR43736">
    <property type="entry name" value="ADP-RIBOSE PYROPHOSPHATASE"/>
    <property type="match status" value="1"/>
</dbReference>
<keyword evidence="4" id="KW-1185">Reference proteome</keyword>
<dbReference type="GO" id="GO:0016787">
    <property type="term" value="F:hydrolase activity"/>
    <property type="evidence" value="ECO:0007669"/>
    <property type="project" value="UniProtKB-KW"/>
</dbReference>
<dbReference type="Gene3D" id="3.90.79.10">
    <property type="entry name" value="Nucleoside Triphosphate Pyrophosphohydrolase"/>
    <property type="match status" value="1"/>
</dbReference>
<name>A0A0S2I1K0_9BACT</name>
<keyword evidence="1 3" id="KW-0378">Hydrolase</keyword>
<dbReference type="AlphaFoldDB" id="A0A0S2I1K0"/>
<reference evidence="3 4" key="1">
    <citation type="submission" date="2015-11" db="EMBL/GenBank/DDBJ databases">
        <title>Description and complete genome sequence of a novel strain predominating in hypersaline microbial mats and representing a new family of the Bacteriodetes phylum.</title>
        <authorList>
            <person name="Spring S."/>
            <person name="Bunk B."/>
            <person name="Sproer C."/>
            <person name="Klenk H.-P."/>
        </authorList>
    </citation>
    <scope>NUCLEOTIDE SEQUENCE [LARGE SCALE GENOMIC DNA]</scope>
    <source>
        <strain evidence="3 4">L21-Spi-D4</strain>
    </source>
</reference>
<protein>
    <submittedName>
        <fullName evidence="3">Nucleoside triphosphate pyrophosphohydrolase</fullName>
    </submittedName>
</protein>
<dbReference type="PANTHER" id="PTHR43736:SF1">
    <property type="entry name" value="DIHYDRONEOPTERIN TRIPHOSPHATE DIPHOSPHATASE"/>
    <property type="match status" value="1"/>
</dbReference>
<dbReference type="SUPFAM" id="SSF55811">
    <property type="entry name" value="Nudix"/>
    <property type="match status" value="1"/>
</dbReference>
<dbReference type="InterPro" id="IPR015797">
    <property type="entry name" value="NUDIX_hydrolase-like_dom_sf"/>
</dbReference>
<dbReference type="Proteomes" id="UP000064893">
    <property type="component" value="Chromosome"/>
</dbReference>
<dbReference type="KEGG" id="blq:L21SP5_02522"/>
<dbReference type="PROSITE" id="PS00893">
    <property type="entry name" value="NUDIX_BOX"/>
    <property type="match status" value="1"/>
</dbReference>
<dbReference type="EMBL" id="CP013118">
    <property type="protein sequence ID" value="ALO16146.1"/>
    <property type="molecule type" value="Genomic_DNA"/>
</dbReference>
<dbReference type="CDD" id="cd03673">
    <property type="entry name" value="NUDIX_Ap6A_hydrolase"/>
    <property type="match status" value="1"/>
</dbReference>
<evidence type="ECO:0000313" key="3">
    <source>
        <dbReference type="EMBL" id="ALO16146.1"/>
    </source>
</evidence>
<accession>A0A0S2I1K0</accession>
<dbReference type="InterPro" id="IPR000086">
    <property type="entry name" value="NUDIX_hydrolase_dom"/>
</dbReference>
<evidence type="ECO:0000259" key="2">
    <source>
        <dbReference type="PROSITE" id="PS51462"/>
    </source>
</evidence>
<evidence type="ECO:0000256" key="1">
    <source>
        <dbReference type="ARBA" id="ARBA00022801"/>
    </source>
</evidence>
<dbReference type="STRING" id="1307839.L21SP5_02522"/>
<feature type="domain" description="Nudix hydrolase" evidence="2">
    <location>
        <begin position="74"/>
        <end position="202"/>
    </location>
</feature>
<dbReference type="InterPro" id="IPR020084">
    <property type="entry name" value="NUDIX_hydrolase_CS"/>
</dbReference>
<gene>
    <name evidence="3" type="ORF">L21SP5_02522</name>
</gene>
<dbReference type="OrthoDB" id="9816289at2"/>
<evidence type="ECO:0000313" key="4">
    <source>
        <dbReference type="Proteomes" id="UP000064893"/>
    </source>
</evidence>
<organism evidence="3 4">
    <name type="scientific">Salinivirga cyanobacteriivorans</name>
    <dbReference type="NCBI Taxonomy" id="1307839"/>
    <lineage>
        <taxon>Bacteria</taxon>
        <taxon>Pseudomonadati</taxon>
        <taxon>Bacteroidota</taxon>
        <taxon>Bacteroidia</taxon>
        <taxon>Bacteroidales</taxon>
        <taxon>Salinivirgaceae</taxon>
        <taxon>Salinivirga</taxon>
    </lineage>
</organism>
<dbReference type="RefSeq" id="WP_057953543.1">
    <property type="nucleotide sequence ID" value="NZ_CP013118.1"/>
</dbReference>